<dbReference type="InterPro" id="IPR015003">
    <property type="entry name" value="DUF1853"/>
</dbReference>
<evidence type="ECO:0000313" key="1">
    <source>
        <dbReference type="EMBL" id="BDX02482.1"/>
    </source>
</evidence>
<organism evidence="1 2">
    <name type="scientific">Marinomonas pontica</name>
    <dbReference type="NCBI Taxonomy" id="264739"/>
    <lineage>
        <taxon>Bacteria</taxon>
        <taxon>Pseudomonadati</taxon>
        <taxon>Pseudomonadota</taxon>
        <taxon>Gammaproteobacteria</taxon>
        <taxon>Oceanospirillales</taxon>
        <taxon>Oceanospirillaceae</taxon>
        <taxon>Marinomonas</taxon>
    </lineage>
</organism>
<reference evidence="1 2" key="1">
    <citation type="submission" date="2023-01" db="EMBL/GenBank/DDBJ databases">
        <title>Complete genome sequence of Marinomonas pontica strain 200518_36.</title>
        <authorList>
            <person name="Ueki S."/>
            <person name="Gajardo G."/>
            <person name="Maruyama F."/>
        </authorList>
    </citation>
    <scope>NUCLEOTIDE SEQUENCE [LARGE SCALE GENOMIC DNA]</scope>
    <source>
        <strain evidence="1 2">200518_36</strain>
    </source>
</reference>
<sequence>MTSLSQRVQHPLVRDLAWLVEGHYIERDFALETYWLPDVTERVLALDQQPSSLVEAMAACKSHFLGSYFETLFSYAIRHLSMLTIHLEHVQIVGQGKTLGEVDMLVETPAGDLHQFEIAIKFYLERQDLYPNHWIGPNKNDSLLKKVTRARDHQLQILQTEEGVSAIADVAKGRVPHSNLLIFGRLYKPLGNSQDGGEWLTQTEFGGWVRESEAATLTAQFSKFLILQKPHWLAFPNDNVNFSFNLTQSAYNLVGKILHDSRPEHVFLWSSSEQEEAINKHVFIVPDLW</sequence>
<dbReference type="Pfam" id="PF08907">
    <property type="entry name" value="DUF1853"/>
    <property type="match status" value="1"/>
</dbReference>
<gene>
    <name evidence="1" type="ORF">MACH16_12300</name>
</gene>
<protein>
    <recommendedName>
        <fullName evidence="3">DUF1853 family protein</fullName>
    </recommendedName>
</protein>
<keyword evidence="2" id="KW-1185">Reference proteome</keyword>
<evidence type="ECO:0008006" key="3">
    <source>
        <dbReference type="Google" id="ProtNLM"/>
    </source>
</evidence>
<evidence type="ECO:0000313" key="2">
    <source>
        <dbReference type="Proteomes" id="UP001307608"/>
    </source>
</evidence>
<dbReference type="EMBL" id="AP027271">
    <property type="protein sequence ID" value="BDX02482.1"/>
    <property type="molecule type" value="Genomic_DNA"/>
</dbReference>
<proteinExistence type="predicted"/>
<dbReference type="RefSeq" id="WP_265729225.1">
    <property type="nucleotide sequence ID" value="NZ_AP027271.1"/>
</dbReference>
<dbReference type="Proteomes" id="UP001307608">
    <property type="component" value="Chromosome"/>
</dbReference>
<name>A0ABN6WLR8_9GAMM</name>
<accession>A0ABN6WLR8</accession>